<name>A0A2H3DDT7_ARMGA</name>
<dbReference type="AlphaFoldDB" id="A0A2H3DDT7"/>
<dbReference type="OrthoDB" id="4151615at2759"/>
<dbReference type="InParanoid" id="A0A2H3DDT7"/>
<evidence type="ECO:0000313" key="2">
    <source>
        <dbReference type="Proteomes" id="UP000217790"/>
    </source>
</evidence>
<protein>
    <submittedName>
        <fullName evidence="1">Uncharacterized protein</fullName>
    </submittedName>
</protein>
<keyword evidence="2" id="KW-1185">Reference proteome</keyword>
<reference evidence="2" key="1">
    <citation type="journal article" date="2017" name="Nat. Ecol. Evol.">
        <title>Genome expansion and lineage-specific genetic innovations in the forest pathogenic fungi Armillaria.</title>
        <authorList>
            <person name="Sipos G."/>
            <person name="Prasanna A.N."/>
            <person name="Walter M.C."/>
            <person name="O'Connor E."/>
            <person name="Balint B."/>
            <person name="Krizsan K."/>
            <person name="Kiss B."/>
            <person name="Hess J."/>
            <person name="Varga T."/>
            <person name="Slot J."/>
            <person name="Riley R."/>
            <person name="Boka B."/>
            <person name="Rigling D."/>
            <person name="Barry K."/>
            <person name="Lee J."/>
            <person name="Mihaltcheva S."/>
            <person name="LaButti K."/>
            <person name="Lipzen A."/>
            <person name="Waldron R."/>
            <person name="Moloney N.M."/>
            <person name="Sperisen C."/>
            <person name="Kredics L."/>
            <person name="Vagvoelgyi C."/>
            <person name="Patrignani A."/>
            <person name="Fitzpatrick D."/>
            <person name="Nagy I."/>
            <person name="Doyle S."/>
            <person name="Anderson J.B."/>
            <person name="Grigoriev I.V."/>
            <person name="Gueldener U."/>
            <person name="Muensterkoetter M."/>
            <person name="Nagy L.G."/>
        </authorList>
    </citation>
    <scope>NUCLEOTIDE SEQUENCE [LARGE SCALE GENOMIC DNA]</scope>
    <source>
        <strain evidence="2">Ar21-2</strain>
    </source>
</reference>
<dbReference type="Proteomes" id="UP000217790">
    <property type="component" value="Unassembled WGS sequence"/>
</dbReference>
<organism evidence="1 2">
    <name type="scientific">Armillaria gallica</name>
    <name type="common">Bulbous honey fungus</name>
    <name type="synonym">Armillaria bulbosa</name>
    <dbReference type="NCBI Taxonomy" id="47427"/>
    <lineage>
        <taxon>Eukaryota</taxon>
        <taxon>Fungi</taxon>
        <taxon>Dikarya</taxon>
        <taxon>Basidiomycota</taxon>
        <taxon>Agaricomycotina</taxon>
        <taxon>Agaricomycetes</taxon>
        <taxon>Agaricomycetidae</taxon>
        <taxon>Agaricales</taxon>
        <taxon>Marasmiineae</taxon>
        <taxon>Physalacriaceae</taxon>
        <taxon>Armillaria</taxon>
    </lineage>
</organism>
<sequence length="136" mass="15106">MSPPTVPTNEQVLSEIKTFTVPLGRQKMLNAMRSKSNWVLSDARLKRLLAEANDSATPTYQDSSEPVDIVFLLTAYGNAVSVPWTQDLPTRPNATYEPDEPGCDLPPPILPANPLAAQLRFYEESTRFFILNGRGE</sequence>
<proteinExistence type="predicted"/>
<evidence type="ECO:0000313" key="1">
    <source>
        <dbReference type="EMBL" id="PBK85636.1"/>
    </source>
</evidence>
<gene>
    <name evidence="1" type="ORF">ARMGADRAFT_548452</name>
</gene>
<accession>A0A2H3DDT7</accession>
<dbReference type="EMBL" id="KZ293689">
    <property type="protein sequence ID" value="PBK85636.1"/>
    <property type="molecule type" value="Genomic_DNA"/>
</dbReference>